<keyword evidence="4 9" id="KW-0805">Transcription regulation</keyword>
<dbReference type="OrthoDB" id="5329317at2759"/>
<dbReference type="EMBL" id="CP051140">
    <property type="protein sequence ID" value="QIW97510.1"/>
    <property type="molecule type" value="Genomic_DNA"/>
</dbReference>
<dbReference type="GO" id="GO:0070847">
    <property type="term" value="C:core mediator complex"/>
    <property type="evidence" value="ECO:0007669"/>
    <property type="project" value="TreeGrafter"/>
</dbReference>
<keyword evidence="6 9" id="KW-0804">Transcription</keyword>
<proteinExistence type="inferred from homology"/>
<dbReference type="GO" id="GO:0016592">
    <property type="term" value="C:mediator complex"/>
    <property type="evidence" value="ECO:0007669"/>
    <property type="project" value="InterPro"/>
</dbReference>
<evidence type="ECO:0000313" key="12">
    <source>
        <dbReference type="Proteomes" id="UP000503462"/>
    </source>
</evidence>
<evidence type="ECO:0000256" key="1">
    <source>
        <dbReference type="ARBA" id="ARBA00004123"/>
    </source>
</evidence>
<dbReference type="GO" id="GO:0000978">
    <property type="term" value="F:RNA polymerase II cis-regulatory region sequence-specific DNA binding"/>
    <property type="evidence" value="ECO:0007669"/>
    <property type="project" value="TreeGrafter"/>
</dbReference>
<dbReference type="InterPro" id="IPR019364">
    <property type="entry name" value="Mediatior_Med8_fun/met"/>
</dbReference>
<evidence type="ECO:0000313" key="11">
    <source>
        <dbReference type="EMBL" id="QIW97510.1"/>
    </source>
</evidence>
<evidence type="ECO:0000256" key="4">
    <source>
        <dbReference type="ARBA" id="ARBA00023015"/>
    </source>
</evidence>
<comment type="similarity">
    <text evidence="2 9">Belongs to the Mediator complex subunit 8 family.</text>
</comment>
<organism evidence="11 12">
    <name type="scientific">Peltaster fructicola</name>
    <dbReference type="NCBI Taxonomy" id="286661"/>
    <lineage>
        <taxon>Eukaryota</taxon>
        <taxon>Fungi</taxon>
        <taxon>Dikarya</taxon>
        <taxon>Ascomycota</taxon>
        <taxon>Pezizomycotina</taxon>
        <taxon>Dothideomycetes</taxon>
        <taxon>Dothideomycetes incertae sedis</taxon>
        <taxon>Peltaster</taxon>
    </lineage>
</organism>
<comment type="subunit">
    <text evidence="9">Component of the Mediator complex.</text>
</comment>
<dbReference type="Gene3D" id="6.10.250.2610">
    <property type="match status" value="1"/>
</dbReference>
<dbReference type="PANTHER" id="PTHR13074">
    <property type="entry name" value="MEDIATOR OF RNA POLYMERASE II TRANSCRIPTION SUBUNIT 8"/>
    <property type="match status" value="1"/>
</dbReference>
<dbReference type="PANTHER" id="PTHR13074:SF9">
    <property type="entry name" value="MEDIATOR OF RNA POLYMERASE II TRANSCRIPTION SUBUNIT 8"/>
    <property type="match status" value="1"/>
</dbReference>
<dbReference type="Pfam" id="PF10232">
    <property type="entry name" value="Med8"/>
    <property type="match status" value="1"/>
</dbReference>
<evidence type="ECO:0000256" key="9">
    <source>
        <dbReference type="RuleBase" id="RU364144"/>
    </source>
</evidence>
<evidence type="ECO:0000256" key="2">
    <source>
        <dbReference type="ARBA" id="ARBA00005716"/>
    </source>
</evidence>
<dbReference type="AlphaFoldDB" id="A0A6H0XS82"/>
<protein>
    <recommendedName>
        <fullName evidence="3 9">Mediator of RNA polymerase II transcription subunit 8</fullName>
    </recommendedName>
    <alternativeName>
        <fullName evidence="8 9">Mediator complex subunit 8</fullName>
    </alternativeName>
</protein>
<sequence>MAAVAFPPLPEDRLRTIDQLRQRLNQLSTSLGSLKVDLERNEPLPSWPSLQSSAQIVSHNLSQLLLTFESHREFLNAAHAFPLPTFPARSQENLLQQLLRKRLEPSVEDWIKLHGSATRSDKLNESHPNKAEIEKLWSEAGRSSNTIARGMMEAFQDDFTIAEQESGIENVLTGLKRKLWEDDSDEENDNKMEDIEQPKQDEQSEISGLDPGKQPLQIEQILRVMSRVVT</sequence>
<evidence type="ECO:0000256" key="7">
    <source>
        <dbReference type="ARBA" id="ARBA00023242"/>
    </source>
</evidence>
<feature type="compositionally biased region" description="Basic and acidic residues" evidence="10">
    <location>
        <begin position="189"/>
        <end position="202"/>
    </location>
</feature>
<comment type="subcellular location">
    <subcellularLocation>
        <location evidence="1 9">Nucleus</location>
    </subcellularLocation>
</comment>
<dbReference type="GO" id="GO:0003712">
    <property type="term" value="F:transcription coregulator activity"/>
    <property type="evidence" value="ECO:0007669"/>
    <property type="project" value="InterPro"/>
</dbReference>
<evidence type="ECO:0000256" key="8">
    <source>
        <dbReference type="ARBA" id="ARBA00031261"/>
    </source>
</evidence>
<keyword evidence="7 9" id="KW-0539">Nucleus</keyword>
<accession>A0A6H0XS82</accession>
<comment type="function">
    <text evidence="9">Component of the Mediator complex, a coactivator involved in the regulated transcription of nearly all RNA polymerase II-dependent genes. Mediator functions as a bridge to convey information from gene-specific regulatory proteins to the basal RNA polymerase II transcription machinery. Mediator is recruited to promoters by direct interactions with regulatory proteins and serves as a scaffold for the assembly of a functional preinitiation complex with RNA polymerase II and the general transcription factors.</text>
</comment>
<name>A0A6H0XS82_9PEZI</name>
<dbReference type="GO" id="GO:0006357">
    <property type="term" value="P:regulation of transcription by RNA polymerase II"/>
    <property type="evidence" value="ECO:0007669"/>
    <property type="project" value="InterPro"/>
</dbReference>
<feature type="region of interest" description="Disordered" evidence="10">
    <location>
        <begin position="182"/>
        <end position="215"/>
    </location>
</feature>
<dbReference type="Gene3D" id="1.20.58.1710">
    <property type="match status" value="1"/>
</dbReference>
<keyword evidence="12" id="KW-1185">Reference proteome</keyword>
<evidence type="ECO:0000256" key="3">
    <source>
        <dbReference type="ARBA" id="ARBA00020637"/>
    </source>
</evidence>
<evidence type="ECO:0000256" key="10">
    <source>
        <dbReference type="SAM" id="MobiDB-lite"/>
    </source>
</evidence>
<gene>
    <name evidence="9" type="primary">MED8</name>
    <name evidence="11" type="ORF">AMS68_003028</name>
</gene>
<dbReference type="Proteomes" id="UP000503462">
    <property type="component" value="Chromosome 2"/>
</dbReference>
<evidence type="ECO:0000256" key="6">
    <source>
        <dbReference type="ARBA" id="ARBA00023163"/>
    </source>
</evidence>
<keyword evidence="5 9" id="KW-0010">Activator</keyword>
<evidence type="ECO:0000256" key="5">
    <source>
        <dbReference type="ARBA" id="ARBA00023159"/>
    </source>
</evidence>
<reference evidence="11 12" key="1">
    <citation type="journal article" date="2016" name="Sci. Rep.">
        <title>Peltaster fructicola genome reveals evolution from an invasive phytopathogen to an ectophytic parasite.</title>
        <authorList>
            <person name="Xu C."/>
            <person name="Chen H."/>
            <person name="Gleason M.L."/>
            <person name="Xu J.R."/>
            <person name="Liu H."/>
            <person name="Zhang R."/>
            <person name="Sun G."/>
        </authorList>
    </citation>
    <scope>NUCLEOTIDE SEQUENCE [LARGE SCALE GENOMIC DNA]</scope>
    <source>
        <strain evidence="11 12">LNHT1506</strain>
    </source>
</reference>